<evidence type="ECO:0000256" key="8">
    <source>
        <dbReference type="SAM" id="Phobius"/>
    </source>
</evidence>
<dbReference type="GO" id="GO:0022857">
    <property type="term" value="F:transmembrane transporter activity"/>
    <property type="evidence" value="ECO:0007669"/>
    <property type="project" value="InterPro"/>
</dbReference>
<sequence length="174" mass="19703">MDRYFKLIDKPTFFGAIALLLAVIIPLIVFPEQGAHLIAQAKLIMTDKFGFLYLALGLAALFFMVFIIFSDIGQIKLGDPDEAPEFKTSSWAAMLFCGGIGASILYWGCIEWAYYYQSPPFQLEPGSEEAIRWAATYGIFHWVLSLGLYTLSLHYLSPTSFMFVSSQRLRFRVL</sequence>
<evidence type="ECO:0000256" key="4">
    <source>
        <dbReference type="ARBA" id="ARBA00022475"/>
    </source>
</evidence>
<dbReference type="Proteomes" id="UP000029228">
    <property type="component" value="Unassembled WGS sequence"/>
</dbReference>
<keyword evidence="5 8" id="KW-0812">Transmembrane</keyword>
<evidence type="ECO:0000256" key="7">
    <source>
        <dbReference type="ARBA" id="ARBA00023136"/>
    </source>
</evidence>
<organism evidence="9 10">
    <name type="scientific">Vibrio maritimus</name>
    <dbReference type="NCBI Taxonomy" id="990268"/>
    <lineage>
        <taxon>Bacteria</taxon>
        <taxon>Pseudomonadati</taxon>
        <taxon>Pseudomonadota</taxon>
        <taxon>Gammaproteobacteria</taxon>
        <taxon>Vibrionales</taxon>
        <taxon>Vibrionaceae</taxon>
        <taxon>Vibrio</taxon>
    </lineage>
</organism>
<evidence type="ECO:0000256" key="1">
    <source>
        <dbReference type="ARBA" id="ARBA00004651"/>
    </source>
</evidence>
<evidence type="ECO:0000256" key="3">
    <source>
        <dbReference type="ARBA" id="ARBA00022448"/>
    </source>
</evidence>
<comment type="caution">
    <text evidence="9">The sequence shown here is derived from an EMBL/GenBank/DDBJ whole genome shotgun (WGS) entry which is preliminary data.</text>
</comment>
<feature type="transmembrane region" description="Helical" evidence="8">
    <location>
        <begin position="135"/>
        <end position="156"/>
    </location>
</feature>
<dbReference type="STRING" id="990268.JCM19235_4430"/>
<name>A0A090RXM5_9VIBR</name>
<feature type="transmembrane region" description="Helical" evidence="8">
    <location>
        <begin position="50"/>
        <end position="70"/>
    </location>
</feature>
<dbReference type="Pfam" id="PF02028">
    <property type="entry name" value="BCCT"/>
    <property type="match status" value="1"/>
</dbReference>
<evidence type="ECO:0000256" key="6">
    <source>
        <dbReference type="ARBA" id="ARBA00022989"/>
    </source>
</evidence>
<dbReference type="AlphaFoldDB" id="A0A090RXM5"/>
<feature type="transmembrane region" description="Helical" evidence="8">
    <location>
        <begin position="12"/>
        <end position="30"/>
    </location>
</feature>
<dbReference type="InterPro" id="IPR000060">
    <property type="entry name" value="BCCT_transptr"/>
</dbReference>
<gene>
    <name evidence="9" type="ORF">JCM19235_4430</name>
</gene>
<comment type="similarity">
    <text evidence="2">Belongs to the BCCT transporter (TC 2.A.15) family.</text>
</comment>
<dbReference type="PANTHER" id="PTHR30047:SF7">
    <property type="entry name" value="HIGH-AFFINITY CHOLINE TRANSPORT PROTEIN"/>
    <property type="match status" value="1"/>
</dbReference>
<feature type="transmembrane region" description="Helical" evidence="8">
    <location>
        <begin position="91"/>
        <end position="115"/>
    </location>
</feature>
<evidence type="ECO:0000313" key="10">
    <source>
        <dbReference type="Proteomes" id="UP000029228"/>
    </source>
</evidence>
<keyword evidence="3" id="KW-0813">Transport</keyword>
<evidence type="ECO:0000313" key="9">
    <source>
        <dbReference type="EMBL" id="GAL20230.1"/>
    </source>
</evidence>
<accession>A0A090RXM5</accession>
<dbReference type="GO" id="GO:0005886">
    <property type="term" value="C:plasma membrane"/>
    <property type="evidence" value="ECO:0007669"/>
    <property type="project" value="UniProtKB-SubCell"/>
</dbReference>
<keyword evidence="6 8" id="KW-1133">Transmembrane helix</keyword>
<keyword evidence="7 8" id="KW-0472">Membrane</keyword>
<keyword evidence="10" id="KW-1185">Reference proteome</keyword>
<dbReference type="EMBL" id="BBMR01000005">
    <property type="protein sequence ID" value="GAL20230.1"/>
    <property type="molecule type" value="Genomic_DNA"/>
</dbReference>
<reference evidence="9 10" key="1">
    <citation type="submission" date="2014-09" db="EMBL/GenBank/DDBJ databases">
        <title>Vibrio maritimus JCM 19235. (C45) whole genome shotgun sequence.</title>
        <authorList>
            <person name="Sawabe T."/>
            <person name="Meirelles P."/>
            <person name="Nakanishi M."/>
            <person name="Sayaka M."/>
            <person name="Hattori M."/>
            <person name="Ohkuma M."/>
        </authorList>
    </citation>
    <scope>NUCLEOTIDE SEQUENCE [LARGE SCALE GENOMIC DNA]</scope>
    <source>
        <strain evidence="10">JCM19235</strain>
    </source>
</reference>
<protein>
    <submittedName>
        <fullName evidence="9">Choline-glycine betaine transporter</fullName>
    </submittedName>
</protein>
<dbReference type="PANTHER" id="PTHR30047">
    <property type="entry name" value="HIGH-AFFINITY CHOLINE TRANSPORT PROTEIN-RELATED"/>
    <property type="match status" value="1"/>
</dbReference>
<comment type="subcellular location">
    <subcellularLocation>
        <location evidence="1">Cell membrane</location>
        <topology evidence="1">Multi-pass membrane protein</topology>
    </subcellularLocation>
</comment>
<evidence type="ECO:0000256" key="2">
    <source>
        <dbReference type="ARBA" id="ARBA00005658"/>
    </source>
</evidence>
<keyword evidence="4" id="KW-1003">Cell membrane</keyword>
<evidence type="ECO:0000256" key="5">
    <source>
        <dbReference type="ARBA" id="ARBA00022692"/>
    </source>
</evidence>
<proteinExistence type="inferred from homology"/>